<keyword evidence="2" id="KW-1185">Reference proteome</keyword>
<dbReference type="EMBL" id="JAJVKT010000051">
    <property type="protein sequence ID" value="MCE7511306.1"/>
    <property type="molecule type" value="Genomic_DNA"/>
</dbReference>
<gene>
    <name evidence="1" type="ORF">LZG35_21950</name>
</gene>
<dbReference type="InterPro" id="IPR013321">
    <property type="entry name" value="Arc_rbn_hlx_hlx"/>
</dbReference>
<dbReference type="AlphaFoldDB" id="A0A9Q3ZGQ2"/>
<dbReference type="SUPFAM" id="SSF47598">
    <property type="entry name" value="Ribbon-helix-helix"/>
    <property type="match status" value="1"/>
</dbReference>
<dbReference type="Proteomes" id="UP001107961">
    <property type="component" value="Unassembled WGS sequence"/>
</dbReference>
<organism evidence="1 2">
    <name type="scientific">Alloalcanivorax xenomutans</name>
    <dbReference type="NCBI Taxonomy" id="1094342"/>
    <lineage>
        <taxon>Bacteria</taxon>
        <taxon>Pseudomonadati</taxon>
        <taxon>Pseudomonadota</taxon>
        <taxon>Gammaproteobacteria</taxon>
        <taxon>Oceanospirillales</taxon>
        <taxon>Alcanivoracaceae</taxon>
        <taxon>Alloalcanivorax</taxon>
    </lineage>
</organism>
<name>A0A9Q3ZGQ2_9GAMM</name>
<comment type="caution">
    <text evidence="1">The sequence shown here is derived from an EMBL/GenBank/DDBJ whole genome shotgun (WGS) entry which is preliminary data.</text>
</comment>
<proteinExistence type="predicted"/>
<dbReference type="RefSeq" id="WP_080531478.1">
    <property type="nucleotide sequence ID" value="NZ_CP012331.1"/>
</dbReference>
<dbReference type="GO" id="GO:0006355">
    <property type="term" value="P:regulation of DNA-templated transcription"/>
    <property type="evidence" value="ECO:0007669"/>
    <property type="project" value="InterPro"/>
</dbReference>
<dbReference type="KEGG" id="axe:P40_17365"/>
<evidence type="ECO:0000313" key="1">
    <source>
        <dbReference type="EMBL" id="MCE7511306.1"/>
    </source>
</evidence>
<sequence>MPSKVRQFHTRIDAELLDRFQHACTSRNKQASEVVREFMRDYVLEWEAEVRRGCSEVELIRRIASLEAQLRRTKVEE</sequence>
<protein>
    <submittedName>
        <fullName evidence="1">Uncharacterized protein</fullName>
    </submittedName>
</protein>
<accession>A0A9Q3ZGQ2</accession>
<reference evidence="1" key="1">
    <citation type="submission" date="2022-01" db="EMBL/GenBank/DDBJ databases">
        <authorList>
            <person name="Karlyshev A.V."/>
            <person name="Jaspars M."/>
        </authorList>
    </citation>
    <scope>NUCLEOTIDE SEQUENCE</scope>
    <source>
        <strain evidence="1">AGSA3-2</strain>
    </source>
</reference>
<dbReference type="Gene3D" id="1.10.1220.10">
    <property type="entry name" value="Met repressor-like"/>
    <property type="match status" value="1"/>
</dbReference>
<evidence type="ECO:0000313" key="2">
    <source>
        <dbReference type="Proteomes" id="UP001107961"/>
    </source>
</evidence>
<dbReference type="InterPro" id="IPR010985">
    <property type="entry name" value="Ribbon_hlx_hlx"/>
</dbReference>